<gene>
    <name evidence="8" type="ORF">VITISV_022556</name>
</gene>
<feature type="compositionally biased region" description="Basic and acidic residues" evidence="6">
    <location>
        <begin position="7"/>
        <end position="26"/>
    </location>
</feature>
<name>A5BED4_VITVI</name>
<feature type="region of interest" description="Disordered" evidence="6">
    <location>
        <begin position="201"/>
        <end position="227"/>
    </location>
</feature>
<dbReference type="PANTHER" id="PTHR12311:SF7">
    <property type="entry name" value="ACTIVATOR OF BASAL TRANSCRIPTION 1"/>
    <property type="match status" value="1"/>
</dbReference>
<feature type="domain" description="RRM" evidence="7">
    <location>
        <begin position="48"/>
        <end position="130"/>
    </location>
</feature>
<dbReference type="ExpressionAtlas" id="A5BED4">
    <property type="expression patterns" value="baseline and differential"/>
</dbReference>
<dbReference type="Gene3D" id="3.30.70.330">
    <property type="match status" value="1"/>
</dbReference>
<evidence type="ECO:0000256" key="5">
    <source>
        <dbReference type="PROSITE-ProRule" id="PRU00176"/>
    </source>
</evidence>
<dbReference type="InterPro" id="IPR012677">
    <property type="entry name" value="Nucleotide-bd_a/b_plait_sf"/>
</dbReference>
<protein>
    <recommendedName>
        <fullName evidence="7">RRM domain-containing protein</fullName>
    </recommendedName>
</protein>
<feature type="compositionally biased region" description="Polar residues" evidence="6">
    <location>
        <begin position="205"/>
        <end position="214"/>
    </location>
</feature>
<comment type="similarity">
    <text evidence="2">Belongs to the ESF2/ABP1 family.</text>
</comment>
<proteinExistence type="inferred from homology"/>
<evidence type="ECO:0000259" key="7">
    <source>
        <dbReference type="PROSITE" id="PS50102"/>
    </source>
</evidence>
<evidence type="ECO:0000256" key="6">
    <source>
        <dbReference type="SAM" id="MobiDB-lite"/>
    </source>
</evidence>
<dbReference type="FunFam" id="3.30.70.330:FF:000534">
    <property type="entry name" value="Pre-rRNA-processing protein ESF2"/>
    <property type="match status" value="1"/>
</dbReference>
<dbReference type="GO" id="GO:0005730">
    <property type="term" value="C:nucleolus"/>
    <property type="evidence" value="ECO:0007669"/>
    <property type="project" value="UniProtKB-SubCell"/>
</dbReference>
<comment type="subcellular location">
    <subcellularLocation>
        <location evidence="1">Nucleus</location>
        <location evidence="1">Nucleolus</location>
    </subcellularLocation>
</comment>
<evidence type="ECO:0000313" key="8">
    <source>
        <dbReference type="EMBL" id="CAN83161.1"/>
    </source>
</evidence>
<keyword evidence="4" id="KW-0539">Nucleus</keyword>
<sequence>MAEEEQEIKRTSHSEEGESEGNDEKGRIRKNKLKKRLLKEASKADKRGVCYLSRIPPHMDHVKLRHILSQYGEIQRIYLAPEDPATQVHRKRAGGFRGQVFSEGWVEFTKKTVAKRVAKMLNGEQIGGRKRSSFYYDLWNIKYLSKFKWDDLTEEIAYKNAIREQKLALELSAAKRERDFYLSKVDKSRALSSIEERLKKKQKVQQDAGTNTEAPANDQGPKVIRQFPQKPPLADKAAESKPRLSKDILAGNSIWRRVLCPYGDGATKVLRIQEKVTARRAVYHYDRCQVEVRRMQLRHPNRPSRIGASQSLANMLFSHAFLRSWFDILEEYAYILSPTYPELQHDLQRRSLENREDRKRDVYNLQSGCRDPENNNPVSTKCQFHYQNTSDPIRYLEIEENNGIIMRTHIRKYSLMYFSRIHVAKGRMVNTVGKLDVLFSPILDRTSSPNVLTDIVVLGSLLDRSTSGEASGFSSSLADMLSTSYQ</sequence>
<dbReference type="GO" id="GO:0003723">
    <property type="term" value="F:RNA binding"/>
    <property type="evidence" value="ECO:0007669"/>
    <property type="project" value="UniProtKB-UniRule"/>
</dbReference>
<evidence type="ECO:0000256" key="1">
    <source>
        <dbReference type="ARBA" id="ARBA00004604"/>
    </source>
</evidence>
<dbReference type="CDD" id="cd12263">
    <property type="entry name" value="RRM_ABT1_like"/>
    <property type="match status" value="1"/>
</dbReference>
<dbReference type="PANTHER" id="PTHR12311">
    <property type="entry name" value="ACTIVATOR OF BASAL TRANSCRIPTION 1"/>
    <property type="match status" value="1"/>
</dbReference>
<dbReference type="InterPro" id="IPR035979">
    <property type="entry name" value="RBD_domain_sf"/>
</dbReference>
<dbReference type="InterPro" id="IPR000504">
    <property type="entry name" value="RRM_dom"/>
</dbReference>
<evidence type="ECO:0000256" key="3">
    <source>
        <dbReference type="ARBA" id="ARBA00022884"/>
    </source>
</evidence>
<keyword evidence="3 5" id="KW-0694">RNA-binding</keyword>
<accession>A5BED4</accession>
<dbReference type="EMBL" id="AM456511">
    <property type="protein sequence ID" value="CAN83161.1"/>
    <property type="molecule type" value="Genomic_DNA"/>
</dbReference>
<dbReference type="SUPFAM" id="SSF54928">
    <property type="entry name" value="RNA-binding domain, RBD"/>
    <property type="match status" value="1"/>
</dbReference>
<dbReference type="PROSITE" id="PS50102">
    <property type="entry name" value="RRM"/>
    <property type="match status" value="1"/>
</dbReference>
<organism evidence="8">
    <name type="scientific">Vitis vinifera</name>
    <name type="common">Grape</name>
    <dbReference type="NCBI Taxonomy" id="29760"/>
    <lineage>
        <taxon>Eukaryota</taxon>
        <taxon>Viridiplantae</taxon>
        <taxon>Streptophyta</taxon>
        <taxon>Embryophyta</taxon>
        <taxon>Tracheophyta</taxon>
        <taxon>Spermatophyta</taxon>
        <taxon>Magnoliopsida</taxon>
        <taxon>eudicotyledons</taxon>
        <taxon>Gunneridae</taxon>
        <taxon>Pentapetalae</taxon>
        <taxon>rosids</taxon>
        <taxon>Vitales</taxon>
        <taxon>Vitaceae</taxon>
        <taxon>Viteae</taxon>
        <taxon>Vitis</taxon>
    </lineage>
</organism>
<reference evidence="8" key="1">
    <citation type="journal article" date="2007" name="PLoS ONE">
        <title>The first genome sequence of an elite grapevine cultivar (Pinot noir Vitis vinifera L.): coping with a highly heterozygous genome.</title>
        <authorList>
            <person name="Velasco R."/>
            <person name="Zharkikh A."/>
            <person name="Troggio M."/>
            <person name="Cartwright D.A."/>
            <person name="Cestaro A."/>
            <person name="Pruss D."/>
            <person name="Pindo M."/>
            <person name="FitzGerald L.M."/>
            <person name="Vezzulli S."/>
            <person name="Reid J."/>
            <person name="Malacarne G."/>
            <person name="Iliev D."/>
            <person name="Coppola G."/>
            <person name="Wardell B."/>
            <person name="Micheletti D."/>
            <person name="Macalma T."/>
            <person name="Facci M."/>
            <person name="Mitchell J.T."/>
            <person name="Perazzolli M."/>
            <person name="Eldredge G."/>
            <person name="Gatto P."/>
            <person name="Oyzerski R."/>
            <person name="Moretto M."/>
            <person name="Gutin N."/>
            <person name="Stefanini M."/>
            <person name="Chen Y."/>
            <person name="Segala C."/>
            <person name="Davenport C."/>
            <person name="Dematte L."/>
            <person name="Mraz A."/>
            <person name="Battilana J."/>
            <person name="Stormo K."/>
            <person name="Costa F."/>
            <person name="Tao Q."/>
            <person name="Si-Ammour A."/>
            <person name="Harkins T."/>
            <person name="Lackey A."/>
            <person name="Perbost C."/>
            <person name="Taillon B."/>
            <person name="Stella A."/>
            <person name="Solovyev V."/>
            <person name="Fawcett J.A."/>
            <person name="Sterck L."/>
            <person name="Vandepoele K."/>
            <person name="Grando S.M."/>
            <person name="Toppo S."/>
            <person name="Moser C."/>
            <person name="Lanchbury J."/>
            <person name="Bogden R."/>
            <person name="Skolnick M."/>
            <person name="Sgaramella V."/>
            <person name="Bhatnagar S.K."/>
            <person name="Fontana P."/>
            <person name="Gutin A."/>
            <person name="Van de Peer Y."/>
            <person name="Salamini F."/>
            <person name="Viola R."/>
        </authorList>
    </citation>
    <scope>NUCLEOTIDE SEQUENCE</scope>
</reference>
<feature type="region of interest" description="Disordered" evidence="6">
    <location>
        <begin position="1"/>
        <end position="34"/>
    </location>
</feature>
<dbReference type="InterPro" id="IPR034353">
    <property type="entry name" value="ABT1/ESF2_RRM"/>
</dbReference>
<dbReference type="InterPro" id="IPR039119">
    <property type="entry name" value="ABT1/Esf2"/>
</dbReference>
<evidence type="ECO:0000256" key="2">
    <source>
        <dbReference type="ARBA" id="ARBA00005819"/>
    </source>
</evidence>
<dbReference type="AlphaFoldDB" id="A5BED4"/>
<evidence type="ECO:0000256" key="4">
    <source>
        <dbReference type="ARBA" id="ARBA00023242"/>
    </source>
</evidence>
<dbReference type="OrthoDB" id="287393at2759"/>